<dbReference type="OrthoDB" id="4360000at2759"/>
<reference evidence="1" key="1">
    <citation type="submission" date="2021-03" db="EMBL/GenBank/DDBJ databases">
        <title>Draft genome sequence of rust myrtle Austropuccinia psidii MF-1, a brazilian biotype.</title>
        <authorList>
            <person name="Quecine M.C."/>
            <person name="Pachon D.M.R."/>
            <person name="Bonatelli M.L."/>
            <person name="Correr F.H."/>
            <person name="Franceschini L.M."/>
            <person name="Leite T.F."/>
            <person name="Margarido G.R.A."/>
            <person name="Almeida C.A."/>
            <person name="Ferrarezi J.A."/>
            <person name="Labate C.A."/>
        </authorList>
    </citation>
    <scope>NUCLEOTIDE SEQUENCE</scope>
    <source>
        <strain evidence="1">MF-1</strain>
    </source>
</reference>
<sequence length="134" mass="15402">MRYTFLGPLTIIRLIGKTAVGVQLTKEFPRKHPVFPVSLLKPYHQTGEDKFPSRSKSPTPQDIVELEVSPGPVKKIIKASNIRLNGMDHRQYLIRFKDQTAYKYKWLAEDSIPDCDLHLRRFGSSGRAEQSHQL</sequence>
<evidence type="ECO:0008006" key="3">
    <source>
        <dbReference type="Google" id="ProtNLM"/>
    </source>
</evidence>
<proteinExistence type="predicted"/>
<evidence type="ECO:0000313" key="2">
    <source>
        <dbReference type="Proteomes" id="UP000765509"/>
    </source>
</evidence>
<dbReference type="Proteomes" id="UP000765509">
    <property type="component" value="Unassembled WGS sequence"/>
</dbReference>
<organism evidence="1 2">
    <name type="scientific">Austropuccinia psidii MF-1</name>
    <dbReference type="NCBI Taxonomy" id="1389203"/>
    <lineage>
        <taxon>Eukaryota</taxon>
        <taxon>Fungi</taxon>
        <taxon>Dikarya</taxon>
        <taxon>Basidiomycota</taxon>
        <taxon>Pucciniomycotina</taxon>
        <taxon>Pucciniomycetes</taxon>
        <taxon>Pucciniales</taxon>
        <taxon>Sphaerophragmiaceae</taxon>
        <taxon>Austropuccinia</taxon>
    </lineage>
</organism>
<accession>A0A9Q3GCH8</accession>
<keyword evidence="2" id="KW-1185">Reference proteome</keyword>
<dbReference type="SUPFAM" id="SSF54160">
    <property type="entry name" value="Chromo domain-like"/>
    <property type="match status" value="1"/>
</dbReference>
<dbReference type="InterPro" id="IPR016197">
    <property type="entry name" value="Chromo-like_dom_sf"/>
</dbReference>
<dbReference type="AlphaFoldDB" id="A0A9Q3GCH8"/>
<gene>
    <name evidence="1" type="ORF">O181_002100</name>
</gene>
<name>A0A9Q3GCH8_9BASI</name>
<dbReference type="EMBL" id="AVOT02000339">
    <property type="protein sequence ID" value="MBW0462385.1"/>
    <property type="molecule type" value="Genomic_DNA"/>
</dbReference>
<comment type="caution">
    <text evidence="1">The sequence shown here is derived from an EMBL/GenBank/DDBJ whole genome shotgun (WGS) entry which is preliminary data.</text>
</comment>
<evidence type="ECO:0000313" key="1">
    <source>
        <dbReference type="EMBL" id="MBW0462385.1"/>
    </source>
</evidence>
<protein>
    <recommendedName>
        <fullName evidence="3">Chromo domain-containing protein</fullName>
    </recommendedName>
</protein>